<feature type="region of interest" description="Disordered" evidence="1">
    <location>
        <begin position="73"/>
        <end position="120"/>
    </location>
</feature>
<keyword evidence="2" id="KW-0812">Transmembrane</keyword>
<evidence type="ECO:0000256" key="2">
    <source>
        <dbReference type="SAM" id="Phobius"/>
    </source>
</evidence>
<dbReference type="AlphaFoldDB" id="A0A517Y671"/>
<keyword evidence="2" id="KW-1133">Transmembrane helix</keyword>
<proteinExistence type="predicted"/>
<evidence type="ECO:0000259" key="3">
    <source>
        <dbReference type="Pfam" id="PF09413"/>
    </source>
</evidence>
<feature type="transmembrane region" description="Helical" evidence="2">
    <location>
        <begin position="126"/>
        <end position="148"/>
    </location>
</feature>
<dbReference type="KEGG" id="aagg:ETAA8_08090"/>
<keyword evidence="5" id="KW-1185">Reference proteome</keyword>
<sequence>MLGRLVTLETYMNAMQAHLAKNQLEEAGIRCVLADEVMVSMYWHLSNAMGGIKLQVAEEDLERAAGVLDALEQKRRDGDADDDQSAASERQAQAADDEPLAESKVGDPDDEEEPRLNEREQNVERAYRATLVGFMLLPVQFYATWLLLSVWQADDPIRPALRRKLRWAIALNIPLVLLATVVVLVVMRFHLDEMVG</sequence>
<evidence type="ECO:0000256" key="1">
    <source>
        <dbReference type="SAM" id="MobiDB-lite"/>
    </source>
</evidence>
<dbReference type="OrthoDB" id="286860at2"/>
<dbReference type="Gene3D" id="3.30.70.790">
    <property type="entry name" value="UreE, C-terminal domain"/>
    <property type="match status" value="1"/>
</dbReference>
<feature type="compositionally biased region" description="Low complexity" evidence="1">
    <location>
        <begin position="85"/>
        <end position="94"/>
    </location>
</feature>
<evidence type="ECO:0000313" key="5">
    <source>
        <dbReference type="Proteomes" id="UP000315017"/>
    </source>
</evidence>
<evidence type="ECO:0000313" key="4">
    <source>
        <dbReference type="EMBL" id="QDU25739.1"/>
    </source>
</evidence>
<dbReference type="EMBL" id="CP036274">
    <property type="protein sequence ID" value="QDU25739.1"/>
    <property type="molecule type" value="Genomic_DNA"/>
</dbReference>
<accession>A0A517Y671</accession>
<dbReference type="InterPro" id="IPR018551">
    <property type="entry name" value="DUF2007"/>
</dbReference>
<keyword evidence="2" id="KW-0472">Membrane</keyword>
<dbReference type="Proteomes" id="UP000315017">
    <property type="component" value="Chromosome"/>
</dbReference>
<gene>
    <name evidence="4" type="ORF">ETAA8_08090</name>
</gene>
<organism evidence="4 5">
    <name type="scientific">Anatilimnocola aggregata</name>
    <dbReference type="NCBI Taxonomy" id="2528021"/>
    <lineage>
        <taxon>Bacteria</taxon>
        <taxon>Pseudomonadati</taxon>
        <taxon>Planctomycetota</taxon>
        <taxon>Planctomycetia</taxon>
        <taxon>Pirellulales</taxon>
        <taxon>Pirellulaceae</taxon>
        <taxon>Anatilimnocola</taxon>
    </lineage>
</organism>
<protein>
    <recommendedName>
        <fullName evidence="3">DUF2007 domain-containing protein</fullName>
    </recommendedName>
</protein>
<dbReference type="Pfam" id="PF09413">
    <property type="entry name" value="DUF2007"/>
    <property type="match status" value="1"/>
</dbReference>
<dbReference type="SUPFAM" id="SSF54913">
    <property type="entry name" value="GlnB-like"/>
    <property type="match status" value="1"/>
</dbReference>
<dbReference type="InterPro" id="IPR011322">
    <property type="entry name" value="N-reg_PII-like_a/b"/>
</dbReference>
<feature type="domain" description="DUF2007" evidence="3">
    <location>
        <begin position="12"/>
        <end position="71"/>
    </location>
</feature>
<name>A0A517Y671_9BACT</name>
<feature type="transmembrane region" description="Helical" evidence="2">
    <location>
        <begin position="169"/>
        <end position="191"/>
    </location>
</feature>
<reference evidence="4 5" key="1">
    <citation type="submission" date="2019-02" db="EMBL/GenBank/DDBJ databases">
        <title>Deep-cultivation of Planctomycetes and their phenomic and genomic characterization uncovers novel biology.</title>
        <authorList>
            <person name="Wiegand S."/>
            <person name="Jogler M."/>
            <person name="Boedeker C."/>
            <person name="Pinto D."/>
            <person name="Vollmers J."/>
            <person name="Rivas-Marin E."/>
            <person name="Kohn T."/>
            <person name="Peeters S.H."/>
            <person name="Heuer A."/>
            <person name="Rast P."/>
            <person name="Oberbeckmann S."/>
            <person name="Bunk B."/>
            <person name="Jeske O."/>
            <person name="Meyerdierks A."/>
            <person name="Storesund J.E."/>
            <person name="Kallscheuer N."/>
            <person name="Luecker S."/>
            <person name="Lage O.M."/>
            <person name="Pohl T."/>
            <person name="Merkel B.J."/>
            <person name="Hornburger P."/>
            <person name="Mueller R.-W."/>
            <person name="Bruemmer F."/>
            <person name="Labrenz M."/>
            <person name="Spormann A.M."/>
            <person name="Op den Camp H."/>
            <person name="Overmann J."/>
            <person name="Amann R."/>
            <person name="Jetten M.S.M."/>
            <person name="Mascher T."/>
            <person name="Medema M.H."/>
            <person name="Devos D.P."/>
            <person name="Kaster A.-K."/>
            <person name="Ovreas L."/>
            <person name="Rohde M."/>
            <person name="Galperin M.Y."/>
            <person name="Jogler C."/>
        </authorList>
    </citation>
    <scope>NUCLEOTIDE SEQUENCE [LARGE SCALE GENOMIC DNA]</scope>
    <source>
        <strain evidence="4 5">ETA_A8</strain>
    </source>
</reference>